<dbReference type="PATRIC" id="fig|33036.3.peg.925"/>
<proteinExistence type="predicted"/>
<evidence type="ECO:0000256" key="1">
    <source>
        <dbReference type="ARBA" id="ARBA00004127"/>
    </source>
</evidence>
<protein>
    <submittedName>
        <fullName evidence="3">Uncharacterized protein</fullName>
    </submittedName>
</protein>
<reference evidence="4" key="1">
    <citation type="submission" date="2016-01" db="EMBL/GenBank/DDBJ databases">
        <authorList>
            <person name="Mitreva M."/>
            <person name="Pepin K.H."/>
            <person name="Mihindukulasuriya K.A."/>
            <person name="Fulton R."/>
            <person name="Fronick C."/>
            <person name="O'Laughlin M."/>
            <person name="Miner T."/>
            <person name="Herter B."/>
            <person name="Rosa B.A."/>
            <person name="Cordes M."/>
            <person name="Tomlinson C."/>
            <person name="Wollam A."/>
            <person name="Palsikar V.B."/>
            <person name="Mardis E.R."/>
            <person name="Wilson R.K."/>
        </authorList>
    </citation>
    <scope>NUCLEOTIDE SEQUENCE [LARGE SCALE GENOMIC DNA]</scope>
    <source>
        <strain evidence="4">MJR8151</strain>
    </source>
</reference>
<name>A0A133KFC6_9FIRM</name>
<dbReference type="AlphaFoldDB" id="A0A133KFC6"/>
<dbReference type="PANTHER" id="PTHR43337:SF1">
    <property type="entry name" value="XANTHINE_URACIL PERMEASE C887.17-RELATED"/>
    <property type="match status" value="1"/>
</dbReference>
<dbReference type="EMBL" id="LRPM01000033">
    <property type="protein sequence ID" value="KWZ78134.1"/>
    <property type="molecule type" value="Genomic_DNA"/>
</dbReference>
<dbReference type="InterPro" id="IPR045018">
    <property type="entry name" value="Azg-like"/>
</dbReference>
<dbReference type="GO" id="GO:0005345">
    <property type="term" value="F:purine nucleobase transmembrane transporter activity"/>
    <property type="evidence" value="ECO:0007669"/>
    <property type="project" value="TreeGrafter"/>
</dbReference>
<dbReference type="PANTHER" id="PTHR43337">
    <property type="entry name" value="XANTHINE/URACIL PERMEASE C887.17-RELATED"/>
    <property type="match status" value="1"/>
</dbReference>
<keyword evidence="4" id="KW-1185">Reference proteome</keyword>
<dbReference type="Proteomes" id="UP000070383">
    <property type="component" value="Unassembled WGS sequence"/>
</dbReference>
<evidence type="ECO:0000256" key="2">
    <source>
        <dbReference type="ARBA" id="ARBA00022448"/>
    </source>
</evidence>
<evidence type="ECO:0000313" key="4">
    <source>
        <dbReference type="Proteomes" id="UP000070383"/>
    </source>
</evidence>
<comment type="subcellular location">
    <subcellularLocation>
        <location evidence="1">Endomembrane system</location>
        <topology evidence="1">Multi-pass membrane protein</topology>
    </subcellularLocation>
</comment>
<accession>A0A133KFC6</accession>
<evidence type="ECO:0000313" key="3">
    <source>
        <dbReference type="EMBL" id="KWZ78134.1"/>
    </source>
</evidence>
<sequence length="135" mass="14982">MDSKTNGFLSRFFHLDKNNTNVKTEIIAGITTFITIAYVLIINPQVLATPFNIMGDASMAEKVSNGVFIGTCLGAFIGTILVALYAKLPFAQAPGMGLSAFFAYYYAWNGIYISSSSRYSFHFWSTFHSNNCPRY</sequence>
<comment type="caution">
    <text evidence="3">The sequence shown here is derived from an EMBL/GenBank/DDBJ whole genome shotgun (WGS) entry which is preliminary data.</text>
</comment>
<dbReference type="STRING" id="33036.HMPREF3200_00933"/>
<keyword evidence="2" id="KW-0813">Transport</keyword>
<gene>
    <name evidence="3" type="ORF">HMPREF3200_00933</name>
</gene>
<dbReference type="RefSeq" id="WP_231723856.1">
    <property type="nucleotide sequence ID" value="NZ_KQ955275.1"/>
</dbReference>
<dbReference type="GO" id="GO:0005886">
    <property type="term" value="C:plasma membrane"/>
    <property type="evidence" value="ECO:0007669"/>
    <property type="project" value="TreeGrafter"/>
</dbReference>
<dbReference type="GO" id="GO:0012505">
    <property type="term" value="C:endomembrane system"/>
    <property type="evidence" value="ECO:0007669"/>
    <property type="project" value="UniProtKB-SubCell"/>
</dbReference>
<organism evidence="3 4">
    <name type="scientific">Anaerococcus tetradius</name>
    <dbReference type="NCBI Taxonomy" id="33036"/>
    <lineage>
        <taxon>Bacteria</taxon>
        <taxon>Bacillati</taxon>
        <taxon>Bacillota</taxon>
        <taxon>Tissierellia</taxon>
        <taxon>Tissierellales</taxon>
        <taxon>Peptoniphilaceae</taxon>
        <taxon>Anaerococcus</taxon>
    </lineage>
</organism>